<keyword evidence="3" id="KW-0238">DNA-binding</keyword>
<dbReference type="EMBL" id="CP000302">
    <property type="protein sequence ID" value="ABE56546.1"/>
    <property type="molecule type" value="Genomic_DNA"/>
</dbReference>
<keyword evidence="2" id="KW-0680">Restriction system</keyword>
<feature type="domain" description="Type I restriction modification DNA specificity" evidence="4">
    <location>
        <begin position="3"/>
        <end position="117"/>
    </location>
</feature>
<reference evidence="5 6" key="1">
    <citation type="submission" date="2006-03" db="EMBL/GenBank/DDBJ databases">
        <title>Complete sequence of Shewanella denitrificans OS217.</title>
        <authorList>
            <consortium name="US DOE Joint Genome Institute"/>
            <person name="Copeland A."/>
            <person name="Lucas S."/>
            <person name="Lapidus A."/>
            <person name="Barry K."/>
            <person name="Detter J.C."/>
            <person name="Glavina del Rio T."/>
            <person name="Hammon N."/>
            <person name="Israni S."/>
            <person name="Dalin E."/>
            <person name="Tice H."/>
            <person name="Pitluck S."/>
            <person name="Brettin T."/>
            <person name="Bruce D."/>
            <person name="Han C."/>
            <person name="Tapia R."/>
            <person name="Gilna P."/>
            <person name="Kiss H."/>
            <person name="Schmutz J."/>
            <person name="Larimer F."/>
            <person name="Land M."/>
            <person name="Hauser L."/>
            <person name="Kyrpides N."/>
            <person name="Lykidis A."/>
            <person name="Richardson P."/>
        </authorList>
    </citation>
    <scope>NUCLEOTIDE SEQUENCE [LARGE SCALE GENOMIC DNA]</scope>
    <source>
        <strain evidence="6">OS217 / ATCC BAA-1090 / DSM 15013</strain>
    </source>
</reference>
<dbReference type="HOGENOM" id="CLU_896549_0_0_6"/>
<protein>
    <recommendedName>
        <fullName evidence="4">Type I restriction modification DNA specificity domain-containing protein</fullName>
    </recommendedName>
</protein>
<dbReference type="Proteomes" id="UP000001982">
    <property type="component" value="Chromosome"/>
</dbReference>
<feature type="domain" description="Type I restriction modification DNA specificity" evidence="4">
    <location>
        <begin position="166"/>
        <end position="301"/>
    </location>
</feature>
<dbReference type="KEGG" id="sdn:Sden_3270"/>
<dbReference type="SUPFAM" id="SSF116734">
    <property type="entry name" value="DNA methylase specificity domain"/>
    <property type="match status" value="2"/>
</dbReference>
<dbReference type="GO" id="GO:0009307">
    <property type="term" value="P:DNA restriction-modification system"/>
    <property type="evidence" value="ECO:0007669"/>
    <property type="project" value="UniProtKB-KW"/>
</dbReference>
<dbReference type="InterPro" id="IPR000055">
    <property type="entry name" value="Restrct_endonuc_typeI_TRD"/>
</dbReference>
<evidence type="ECO:0000313" key="5">
    <source>
        <dbReference type="EMBL" id="ABE56546.1"/>
    </source>
</evidence>
<dbReference type="STRING" id="318161.Sden_3270"/>
<sequence length="325" mass="36383">MANVKLSELFEVSYGTKFDMNKMKKSDKSKVAFVSRSSKNNGVVGYVDAVEGVKPLEPGLITVTLGGTYVLSSFLQEKEFYTGQNVAVLKAKDNLTKEQKLFYCLCITKNRFRYSAFGREANRTLKSLFVPSLKDIPDWVEGVNLSEFEGVNKPKSVSNVQLPDLTKTVEIASLFTIENGIAATKLNEKDEFFEGSIMYVRPAATQARTKRSYISKSLAPEKKIFPKGSLFVSTNGEGSHSYSYVSTDEFVPNSDVSVLIPKREMSIEEKLFYAKCVTANRYLFSYGRKPKGNKLKSIKIPKLEGKDIEKVISYINSLPYSSNVE</sequence>
<proteinExistence type="inferred from homology"/>
<keyword evidence="6" id="KW-1185">Reference proteome</keyword>
<dbReference type="REBASE" id="16254">
    <property type="entry name" value="S.SdeOSI"/>
</dbReference>
<dbReference type="eggNOG" id="COG0732">
    <property type="taxonomic scope" value="Bacteria"/>
</dbReference>
<comment type="similarity">
    <text evidence="1">Belongs to the type-I restriction system S methylase family.</text>
</comment>
<dbReference type="GO" id="GO:0003677">
    <property type="term" value="F:DNA binding"/>
    <property type="evidence" value="ECO:0007669"/>
    <property type="project" value="UniProtKB-KW"/>
</dbReference>
<evidence type="ECO:0000259" key="4">
    <source>
        <dbReference type="Pfam" id="PF01420"/>
    </source>
</evidence>
<dbReference type="Pfam" id="PF01420">
    <property type="entry name" value="Methylase_S"/>
    <property type="match status" value="2"/>
</dbReference>
<accession>Q12J30</accession>
<gene>
    <name evidence="5" type="ordered locus">Sden_3270</name>
</gene>
<dbReference type="InterPro" id="IPR044946">
    <property type="entry name" value="Restrct_endonuc_typeI_TRD_sf"/>
</dbReference>
<evidence type="ECO:0000256" key="1">
    <source>
        <dbReference type="ARBA" id="ARBA00010923"/>
    </source>
</evidence>
<evidence type="ECO:0000256" key="2">
    <source>
        <dbReference type="ARBA" id="ARBA00022747"/>
    </source>
</evidence>
<dbReference type="RefSeq" id="WP_011497691.1">
    <property type="nucleotide sequence ID" value="NC_007954.1"/>
</dbReference>
<dbReference type="AlphaFoldDB" id="Q12J30"/>
<dbReference type="OrthoDB" id="5109672at2"/>
<name>Q12J30_SHEDO</name>
<evidence type="ECO:0000256" key="3">
    <source>
        <dbReference type="ARBA" id="ARBA00023125"/>
    </source>
</evidence>
<evidence type="ECO:0000313" key="6">
    <source>
        <dbReference type="Proteomes" id="UP000001982"/>
    </source>
</evidence>
<organism evidence="5 6">
    <name type="scientific">Shewanella denitrificans (strain OS217 / ATCC BAA-1090 / DSM 15013)</name>
    <dbReference type="NCBI Taxonomy" id="318161"/>
    <lineage>
        <taxon>Bacteria</taxon>
        <taxon>Pseudomonadati</taxon>
        <taxon>Pseudomonadota</taxon>
        <taxon>Gammaproteobacteria</taxon>
        <taxon>Alteromonadales</taxon>
        <taxon>Shewanellaceae</taxon>
        <taxon>Shewanella</taxon>
    </lineage>
</organism>
<dbReference type="Gene3D" id="3.90.220.20">
    <property type="entry name" value="DNA methylase specificity domains"/>
    <property type="match status" value="2"/>
</dbReference>